<proteinExistence type="predicted"/>
<dbReference type="PANTHER" id="PTHR15885">
    <property type="entry name" value="COILED-COIL DOMAIN-CONTAINING PROTEIN 174"/>
    <property type="match status" value="1"/>
</dbReference>
<gene>
    <name evidence="4" type="ORF">MJAP1_004040</name>
</gene>
<feature type="compositionally biased region" description="Acidic residues" evidence="2">
    <location>
        <begin position="86"/>
        <end position="121"/>
    </location>
</feature>
<dbReference type="GeneID" id="85227691"/>
<feature type="compositionally biased region" description="Basic and acidic residues" evidence="2">
    <location>
        <begin position="12"/>
        <end position="28"/>
    </location>
</feature>
<evidence type="ECO:0000313" key="5">
    <source>
        <dbReference type="Proteomes" id="UP001217754"/>
    </source>
</evidence>
<keyword evidence="5" id="KW-1185">Reference proteome</keyword>
<protein>
    <recommendedName>
        <fullName evidence="3">CCDC174 alpha/beta GRSR domain-containing protein</fullName>
    </recommendedName>
</protein>
<name>A0AAF0FA00_9BASI</name>
<feature type="region of interest" description="Disordered" evidence="2">
    <location>
        <begin position="200"/>
        <end position="256"/>
    </location>
</feature>
<evidence type="ECO:0000256" key="1">
    <source>
        <dbReference type="ARBA" id="ARBA00023054"/>
    </source>
</evidence>
<feature type="domain" description="CCDC174 alpha/beta GRSR" evidence="3">
    <location>
        <begin position="117"/>
        <end position="136"/>
    </location>
</feature>
<feature type="region of interest" description="Disordered" evidence="2">
    <location>
        <begin position="1"/>
        <end position="182"/>
    </location>
</feature>
<dbReference type="GO" id="GO:0005634">
    <property type="term" value="C:nucleus"/>
    <property type="evidence" value="ECO:0007669"/>
    <property type="project" value="TreeGrafter"/>
</dbReference>
<dbReference type="AlphaFoldDB" id="A0AAF0FA00"/>
<evidence type="ECO:0000256" key="2">
    <source>
        <dbReference type="SAM" id="MobiDB-lite"/>
    </source>
</evidence>
<feature type="compositionally biased region" description="Basic and acidic residues" evidence="2">
    <location>
        <begin position="39"/>
        <end position="68"/>
    </location>
</feature>
<dbReference type="Pfam" id="PF13300">
    <property type="entry name" value="DUF4078"/>
    <property type="match status" value="1"/>
</dbReference>
<dbReference type="EMBL" id="CP119965">
    <property type="protein sequence ID" value="WFD41047.1"/>
    <property type="molecule type" value="Genomic_DNA"/>
</dbReference>
<feature type="compositionally biased region" description="Basic and acidic residues" evidence="2">
    <location>
        <begin position="246"/>
        <end position="256"/>
    </location>
</feature>
<dbReference type="RefSeq" id="XP_060123944.1">
    <property type="nucleotide sequence ID" value="XM_060267961.1"/>
</dbReference>
<dbReference type="Proteomes" id="UP001217754">
    <property type="component" value="Chromosome 8"/>
</dbReference>
<dbReference type="InterPro" id="IPR057464">
    <property type="entry name" value="CCDC174_GRSR"/>
</dbReference>
<dbReference type="PANTHER" id="PTHR15885:SF1">
    <property type="entry name" value="COILED-COIL DOMAIN-CONTAINING PROTEIN 174"/>
    <property type="match status" value="1"/>
</dbReference>
<dbReference type="Pfam" id="PF25449">
    <property type="entry name" value="CCDC174_GRSR"/>
    <property type="match status" value="1"/>
</dbReference>
<accession>A0AAF0FA00</accession>
<organism evidence="4 5">
    <name type="scientific">Malassezia japonica</name>
    <dbReference type="NCBI Taxonomy" id="223818"/>
    <lineage>
        <taxon>Eukaryota</taxon>
        <taxon>Fungi</taxon>
        <taxon>Dikarya</taxon>
        <taxon>Basidiomycota</taxon>
        <taxon>Ustilaginomycotina</taxon>
        <taxon>Malasseziomycetes</taxon>
        <taxon>Malasseziales</taxon>
        <taxon>Malasseziaceae</taxon>
        <taxon>Malassezia</taxon>
    </lineage>
</organism>
<feature type="compositionally biased region" description="Basic and acidic residues" evidence="2">
    <location>
        <begin position="170"/>
        <end position="182"/>
    </location>
</feature>
<evidence type="ECO:0000259" key="3">
    <source>
        <dbReference type="Pfam" id="PF25449"/>
    </source>
</evidence>
<keyword evidence="1" id="KW-0175">Coiled coil</keyword>
<feature type="compositionally biased region" description="Basic and acidic residues" evidence="2">
    <location>
        <begin position="200"/>
        <end position="227"/>
    </location>
</feature>
<evidence type="ECO:0000313" key="4">
    <source>
        <dbReference type="EMBL" id="WFD41047.1"/>
    </source>
</evidence>
<dbReference type="InterPro" id="IPR025066">
    <property type="entry name" value="CCDC174-like"/>
</dbReference>
<sequence length="256" mass="29573">MVSASSVMGLKAELHAARQRAKGEEAPQKRIRTQLRWADAPKDAKGAEEDRAEDRALEKSRSALERKARAYAKLQHGRQGGIETEGLVDWDMKDEEEEEEEEEEKEPDADDPNDPLVEYEDEFGRTRMVRQSDLPRQTPHVPDEPYDNAVYGPATSFPVFHNTPRTLPIPERRATPEPEHFDADWDIRARGAAFYKFDANEEVRRAQQRDLQALRHETEAKRAERPQRPPQQRTTLGAARRAARQRYVDAQREQVR</sequence>
<reference evidence="4" key="1">
    <citation type="submission" date="2023-03" db="EMBL/GenBank/DDBJ databases">
        <title>Mating type loci evolution in Malassezia.</title>
        <authorList>
            <person name="Coelho M.A."/>
        </authorList>
    </citation>
    <scope>NUCLEOTIDE SEQUENCE</scope>
    <source>
        <strain evidence="4">CBS 9431</strain>
    </source>
</reference>